<evidence type="ECO:0000313" key="3">
    <source>
        <dbReference type="Proteomes" id="UP000307874"/>
    </source>
</evidence>
<name>A0A5C4JXD2_9HYPH</name>
<dbReference type="EMBL" id="VCLB01000002">
    <property type="protein sequence ID" value="TNB49299.1"/>
    <property type="molecule type" value="Genomic_DNA"/>
</dbReference>
<dbReference type="Proteomes" id="UP000307874">
    <property type="component" value="Unassembled WGS sequence"/>
</dbReference>
<dbReference type="Pfam" id="PF04993">
    <property type="entry name" value="TfoX_N"/>
    <property type="match status" value="1"/>
</dbReference>
<dbReference type="SUPFAM" id="SSF159894">
    <property type="entry name" value="YgaC/TfoX-N like"/>
    <property type="match status" value="1"/>
</dbReference>
<feature type="domain" description="TfoX N-terminal" evidence="1">
    <location>
        <begin position="15"/>
        <end position="106"/>
    </location>
</feature>
<dbReference type="InterPro" id="IPR007076">
    <property type="entry name" value="TfoX_N"/>
</dbReference>
<gene>
    <name evidence="2" type="ORF">FF124_04755</name>
</gene>
<keyword evidence="3" id="KW-1185">Reference proteome</keyword>
<protein>
    <submittedName>
        <fullName evidence="2">TfoX/Sxy family protein</fullName>
    </submittedName>
</protein>
<accession>A0A5C4JXD2</accession>
<evidence type="ECO:0000313" key="2">
    <source>
        <dbReference type="EMBL" id="TNB49299.1"/>
    </source>
</evidence>
<dbReference type="RefSeq" id="WP_138747329.1">
    <property type="nucleotide sequence ID" value="NZ_VCLB01000002.1"/>
</dbReference>
<reference evidence="2 3" key="2">
    <citation type="submission" date="2019-06" db="EMBL/GenBank/DDBJ databases">
        <title>Martelella lutilitoris sp. nov., isolated from a tidal mudflat.</title>
        <authorList>
            <person name="Kim Y.-J."/>
        </authorList>
    </citation>
    <scope>NUCLEOTIDE SEQUENCE [LARGE SCALE GENOMIC DNA]</scope>
    <source>
        <strain evidence="2 3">GH2-6</strain>
    </source>
</reference>
<dbReference type="AlphaFoldDB" id="A0A5C4JXD2"/>
<evidence type="ECO:0000259" key="1">
    <source>
        <dbReference type="Pfam" id="PF04993"/>
    </source>
</evidence>
<reference evidence="2 3" key="1">
    <citation type="submission" date="2019-05" db="EMBL/GenBank/DDBJ databases">
        <authorList>
            <person name="Lee S.D."/>
        </authorList>
    </citation>
    <scope>NUCLEOTIDE SEQUENCE [LARGE SCALE GENOMIC DNA]</scope>
    <source>
        <strain evidence="2 3">GH2-6</strain>
    </source>
</reference>
<sequence length="114" mass="12498">MAIDEELTARLRHRLEGLEGVSEKKMFGGLCFLVNGHMVAAASRSKAGEGRFLFRIGKNNADAAVRLGHPQPMVHGGRKMTGFYYLDADDLPDPVFDEWVSIALANAFSLPPKP</sequence>
<dbReference type="Gene3D" id="3.30.1460.30">
    <property type="entry name" value="YgaC/TfoX-N like chaperone"/>
    <property type="match status" value="1"/>
</dbReference>
<proteinExistence type="predicted"/>
<organism evidence="2 3">
    <name type="scientific">Martelella lutilitoris</name>
    <dbReference type="NCBI Taxonomy" id="2583532"/>
    <lineage>
        <taxon>Bacteria</taxon>
        <taxon>Pseudomonadati</taxon>
        <taxon>Pseudomonadota</taxon>
        <taxon>Alphaproteobacteria</taxon>
        <taxon>Hyphomicrobiales</taxon>
        <taxon>Aurantimonadaceae</taxon>
        <taxon>Martelella</taxon>
    </lineage>
</organism>
<dbReference type="OrthoDB" id="214902at2"/>
<comment type="caution">
    <text evidence="2">The sequence shown here is derived from an EMBL/GenBank/DDBJ whole genome shotgun (WGS) entry which is preliminary data.</text>
</comment>